<dbReference type="EMBL" id="RQXW01000005">
    <property type="protein sequence ID" value="RTE66414.1"/>
    <property type="molecule type" value="Genomic_DNA"/>
</dbReference>
<keyword evidence="1" id="KW-1133">Transmembrane helix</keyword>
<evidence type="ECO:0000313" key="2">
    <source>
        <dbReference type="EMBL" id="RTE66414.1"/>
    </source>
</evidence>
<reference evidence="2 3" key="1">
    <citation type="submission" date="2018-11" db="EMBL/GenBank/DDBJ databases">
        <title>The draft genome sequence of Amphritea opalescens ANRC-JH13T.</title>
        <authorList>
            <person name="Fang Z."/>
            <person name="Zhang Y."/>
            <person name="Han X."/>
        </authorList>
    </citation>
    <scope>NUCLEOTIDE SEQUENCE [LARGE SCALE GENOMIC DNA]</scope>
    <source>
        <strain evidence="2 3">ANRC-JH13</strain>
    </source>
</reference>
<gene>
    <name evidence="2" type="ORF">EH243_07405</name>
</gene>
<dbReference type="AlphaFoldDB" id="A0A430KSW8"/>
<feature type="transmembrane region" description="Helical" evidence="1">
    <location>
        <begin position="6"/>
        <end position="25"/>
    </location>
</feature>
<feature type="transmembrane region" description="Helical" evidence="1">
    <location>
        <begin position="145"/>
        <end position="164"/>
    </location>
</feature>
<proteinExistence type="predicted"/>
<feature type="transmembrane region" description="Helical" evidence="1">
    <location>
        <begin position="170"/>
        <end position="188"/>
    </location>
</feature>
<dbReference type="OrthoDB" id="2242787at2"/>
<organism evidence="2 3">
    <name type="scientific">Amphritea opalescens</name>
    <dbReference type="NCBI Taxonomy" id="2490544"/>
    <lineage>
        <taxon>Bacteria</taxon>
        <taxon>Pseudomonadati</taxon>
        <taxon>Pseudomonadota</taxon>
        <taxon>Gammaproteobacteria</taxon>
        <taxon>Oceanospirillales</taxon>
        <taxon>Oceanospirillaceae</taxon>
        <taxon>Amphritea</taxon>
    </lineage>
</organism>
<feature type="transmembrane region" description="Helical" evidence="1">
    <location>
        <begin position="115"/>
        <end position="133"/>
    </location>
</feature>
<feature type="transmembrane region" description="Helical" evidence="1">
    <location>
        <begin position="37"/>
        <end position="55"/>
    </location>
</feature>
<dbReference type="Proteomes" id="UP000283087">
    <property type="component" value="Unassembled WGS sequence"/>
</dbReference>
<evidence type="ECO:0000313" key="3">
    <source>
        <dbReference type="Proteomes" id="UP000283087"/>
    </source>
</evidence>
<dbReference type="RefSeq" id="WP_126158013.1">
    <property type="nucleotide sequence ID" value="NZ_RQXW01000005.1"/>
</dbReference>
<evidence type="ECO:0000256" key="1">
    <source>
        <dbReference type="SAM" id="Phobius"/>
    </source>
</evidence>
<accession>A0A430KSW8</accession>
<protein>
    <submittedName>
        <fullName evidence="2">Uncharacterized protein</fullName>
    </submittedName>
</protein>
<feature type="transmembrane region" description="Helical" evidence="1">
    <location>
        <begin position="61"/>
        <end position="82"/>
    </location>
</feature>
<keyword evidence="1" id="KW-0812">Transmembrane</keyword>
<keyword evidence="1" id="KW-0472">Membrane</keyword>
<name>A0A430KSW8_9GAMM</name>
<keyword evidence="3" id="KW-1185">Reference proteome</keyword>
<sequence length="199" mass="22098">MDIGLKLMFSGLAIVLTFMAFVPYIRSILAGSTRPHVFSWFIWGITTVIVFFAQIEAEGGVGAWPMGLSGVVTVGVAVLAFIKRGDISITRTDWFFLTVALASLPFWYVTSDPLWTVVLLTFVDLLGFGPTMRKAYDRPHEESQLFFLSFMLRSVFVILALEQYSVTTVLFPLSIAVACTCLLIIVAYRRRVLLPNAAG</sequence>
<comment type="caution">
    <text evidence="2">The sequence shown here is derived from an EMBL/GenBank/DDBJ whole genome shotgun (WGS) entry which is preliminary data.</text>
</comment>
<feature type="transmembrane region" description="Helical" evidence="1">
    <location>
        <begin position="94"/>
        <end position="109"/>
    </location>
</feature>